<reference evidence="2" key="1">
    <citation type="submission" date="2022-06" db="EMBL/GenBank/DDBJ databases">
        <title>Uncovering the hologenomic basis of an extraordinary plant invasion.</title>
        <authorList>
            <person name="Bieker V.C."/>
            <person name="Martin M.D."/>
            <person name="Gilbert T."/>
            <person name="Hodgins K."/>
            <person name="Battlay P."/>
            <person name="Petersen B."/>
            <person name="Wilson J."/>
        </authorList>
    </citation>
    <scope>NUCLEOTIDE SEQUENCE</scope>
    <source>
        <strain evidence="2">AA19_3_7</strain>
        <tissue evidence="2">Leaf</tissue>
    </source>
</reference>
<dbReference type="EMBL" id="JAMZMK010011719">
    <property type="protein sequence ID" value="KAI7726306.1"/>
    <property type="molecule type" value="Genomic_DNA"/>
</dbReference>
<dbReference type="InterPro" id="IPR032675">
    <property type="entry name" value="LRR_dom_sf"/>
</dbReference>
<dbReference type="InterPro" id="IPR055357">
    <property type="entry name" value="LRR_At1g61320_AtMIF1"/>
</dbReference>
<proteinExistence type="predicted"/>
<dbReference type="PANTHER" id="PTHR31639">
    <property type="entry name" value="F-BOX PROTEIN-LIKE"/>
    <property type="match status" value="1"/>
</dbReference>
<evidence type="ECO:0000313" key="2">
    <source>
        <dbReference type="EMBL" id="KAI7726306.1"/>
    </source>
</evidence>
<feature type="domain" description="At1g61320/AtMIF1 LRR" evidence="1">
    <location>
        <begin position="89"/>
        <end position="143"/>
    </location>
</feature>
<dbReference type="Proteomes" id="UP001206925">
    <property type="component" value="Unassembled WGS sequence"/>
</dbReference>
<dbReference type="Gene3D" id="3.80.10.10">
    <property type="entry name" value="Ribonuclease Inhibitor"/>
    <property type="match status" value="1"/>
</dbReference>
<dbReference type="SUPFAM" id="SSF52047">
    <property type="entry name" value="RNI-like"/>
    <property type="match status" value="1"/>
</dbReference>
<comment type="caution">
    <text evidence="2">The sequence shown here is derived from an EMBL/GenBank/DDBJ whole genome shotgun (WGS) entry which is preliminary data.</text>
</comment>
<keyword evidence="3" id="KW-1185">Reference proteome</keyword>
<dbReference type="Pfam" id="PF23622">
    <property type="entry name" value="LRR_At1g61320_AtMIF1"/>
    <property type="match status" value="1"/>
</dbReference>
<sequence>MFDDAVFRGSTCKAVSIRWKLLYIVYPILLLHQGPILEFSLCISRLSSCCEIDQIILHLSKSDTLKKLTLCIGAGDDHKLLPAFFKLQQLTDLKLQNCVFQPPVTFKGFSSLVSLCLNNVSITEEVFLQFISNCPELKNFTLIGDEKHLTGCWNSGFVELFECLPLVQHLCMSCYPVKVIHITLDYIILSARKCIATE</sequence>
<dbReference type="AlphaFoldDB" id="A0AAD5BPU6"/>
<evidence type="ECO:0000259" key="1">
    <source>
        <dbReference type="Pfam" id="PF23622"/>
    </source>
</evidence>
<gene>
    <name evidence="2" type="ORF">M8C21_014362</name>
</gene>
<accession>A0AAD5BPU6</accession>
<organism evidence="2 3">
    <name type="scientific">Ambrosia artemisiifolia</name>
    <name type="common">Common ragweed</name>
    <dbReference type="NCBI Taxonomy" id="4212"/>
    <lineage>
        <taxon>Eukaryota</taxon>
        <taxon>Viridiplantae</taxon>
        <taxon>Streptophyta</taxon>
        <taxon>Embryophyta</taxon>
        <taxon>Tracheophyta</taxon>
        <taxon>Spermatophyta</taxon>
        <taxon>Magnoliopsida</taxon>
        <taxon>eudicotyledons</taxon>
        <taxon>Gunneridae</taxon>
        <taxon>Pentapetalae</taxon>
        <taxon>asterids</taxon>
        <taxon>campanulids</taxon>
        <taxon>Asterales</taxon>
        <taxon>Asteraceae</taxon>
        <taxon>Asteroideae</taxon>
        <taxon>Heliantheae alliance</taxon>
        <taxon>Heliantheae</taxon>
        <taxon>Ambrosia</taxon>
    </lineage>
</organism>
<protein>
    <recommendedName>
        <fullName evidence="1">At1g61320/AtMIF1 LRR domain-containing protein</fullName>
    </recommendedName>
</protein>
<name>A0AAD5BPU6_AMBAR</name>
<evidence type="ECO:0000313" key="3">
    <source>
        <dbReference type="Proteomes" id="UP001206925"/>
    </source>
</evidence>
<dbReference type="PANTHER" id="PTHR31639:SF326">
    <property type="entry name" value="F-BOX DOMAIN, FBD DOMAIN, F-BOX-LIKE DOMAIN SUPERFAMILY PROTEIN"/>
    <property type="match status" value="1"/>
</dbReference>